<dbReference type="GeneID" id="303113732"/>
<keyword evidence="1" id="KW-0472">Membrane</keyword>
<keyword evidence="3" id="KW-1185">Reference proteome</keyword>
<dbReference type="EMBL" id="MJIE01000001">
    <property type="protein sequence ID" value="OLR54736.1"/>
    <property type="molecule type" value="Genomic_DNA"/>
</dbReference>
<organism evidence="2 3">
    <name type="scientific">Hornefia porci</name>
    <dbReference type="NCBI Taxonomy" id="2652292"/>
    <lineage>
        <taxon>Bacteria</taxon>
        <taxon>Bacillati</taxon>
        <taxon>Bacillota</taxon>
        <taxon>Clostridia</taxon>
        <taxon>Peptostreptococcales</taxon>
        <taxon>Anaerovoracaceae</taxon>
        <taxon>Hornefia</taxon>
    </lineage>
</organism>
<dbReference type="OrthoDB" id="1779206at2"/>
<dbReference type="STRING" id="1261640.BHK98_00680"/>
<sequence>MNYLGLRILLNRLRVIPYFLRDKTVKKRKKLLVIFGIIYVLAPIDLIPVFPLDDIILWIFIIWNLKDELDIYWKGDKNGDLSKKFRDKNIVDGVEFSVVDDDSREDETGPETDPGK</sequence>
<keyword evidence="1" id="KW-1133">Transmembrane helix</keyword>
<proteinExistence type="predicted"/>
<feature type="transmembrane region" description="Helical" evidence="1">
    <location>
        <begin position="31"/>
        <end position="49"/>
    </location>
</feature>
<keyword evidence="1" id="KW-0812">Transmembrane</keyword>
<dbReference type="RefSeq" id="WP_075711756.1">
    <property type="nucleotide sequence ID" value="NZ_MJIE01000001.1"/>
</dbReference>
<dbReference type="Proteomes" id="UP000187404">
    <property type="component" value="Unassembled WGS sequence"/>
</dbReference>
<gene>
    <name evidence="2" type="ORF">BHK98_00680</name>
</gene>
<accession>A0A1Q9JET4</accession>
<protein>
    <recommendedName>
        <fullName evidence="4">DUF1232 domain-containing protein</fullName>
    </recommendedName>
</protein>
<comment type="caution">
    <text evidence="2">The sequence shown here is derived from an EMBL/GenBank/DDBJ whole genome shotgun (WGS) entry which is preliminary data.</text>
</comment>
<evidence type="ECO:0000313" key="2">
    <source>
        <dbReference type="EMBL" id="OLR54736.1"/>
    </source>
</evidence>
<evidence type="ECO:0000256" key="1">
    <source>
        <dbReference type="SAM" id="Phobius"/>
    </source>
</evidence>
<dbReference type="AlphaFoldDB" id="A0A1Q9JET4"/>
<evidence type="ECO:0000313" key="3">
    <source>
        <dbReference type="Proteomes" id="UP000187404"/>
    </source>
</evidence>
<evidence type="ECO:0008006" key="4">
    <source>
        <dbReference type="Google" id="ProtNLM"/>
    </source>
</evidence>
<reference evidence="2 3" key="1">
    <citation type="journal article" date="2016" name="Appl. Environ. Microbiol.">
        <title>Function and Phylogeny of Bacterial Butyryl Coenzyme A:Acetate Transferases and Their Diversity in the Proximal Colon of Swine.</title>
        <authorList>
            <person name="Trachsel J."/>
            <person name="Bayles D.O."/>
            <person name="Looft T."/>
            <person name="Levine U.Y."/>
            <person name="Allen H.K."/>
        </authorList>
    </citation>
    <scope>NUCLEOTIDE SEQUENCE [LARGE SCALE GENOMIC DNA]</scope>
    <source>
        <strain evidence="2 3">68-3-10</strain>
    </source>
</reference>
<name>A0A1Q9JET4_9FIRM</name>